<dbReference type="OrthoDB" id="242257at2759"/>
<comment type="caution">
    <text evidence="8">The sequence shown here is derived from an EMBL/GenBank/DDBJ whole genome shotgun (WGS) entry which is preliminary data.</text>
</comment>
<dbReference type="Pfam" id="PF00781">
    <property type="entry name" value="DAGK_cat"/>
    <property type="match status" value="1"/>
</dbReference>
<dbReference type="GO" id="GO:0016020">
    <property type="term" value="C:membrane"/>
    <property type="evidence" value="ECO:0007669"/>
    <property type="project" value="TreeGrafter"/>
</dbReference>
<evidence type="ECO:0000256" key="1">
    <source>
        <dbReference type="ARBA" id="ARBA00009280"/>
    </source>
</evidence>
<dbReference type="GO" id="GO:0004143">
    <property type="term" value="F:ATP-dependent diacylglycerol kinase activity"/>
    <property type="evidence" value="ECO:0007669"/>
    <property type="project" value="UniProtKB-EC"/>
</dbReference>
<evidence type="ECO:0000313" key="8">
    <source>
        <dbReference type="EMBL" id="KAH7286357.1"/>
    </source>
</evidence>
<dbReference type="PROSITE" id="PS50146">
    <property type="entry name" value="DAGK"/>
    <property type="match status" value="1"/>
</dbReference>
<keyword evidence="5 6" id="KW-0067">ATP-binding</keyword>
<name>A0A8T2QQX1_CERRI</name>
<keyword evidence="3 6" id="KW-0547">Nucleotide-binding</keyword>
<dbReference type="PANTHER" id="PTHR11255:SF98">
    <property type="entry name" value="DIACYLGLYCEROL KINASE 5"/>
    <property type="match status" value="1"/>
</dbReference>
<dbReference type="SMART" id="SM00045">
    <property type="entry name" value="DAGKa"/>
    <property type="match status" value="1"/>
</dbReference>
<comment type="similarity">
    <text evidence="1 6">Belongs to the eukaryotic diacylglycerol kinase family.</text>
</comment>
<comment type="catalytic activity">
    <reaction evidence="6">
        <text>a 1,2-diacyl-sn-glycerol + ATP = a 1,2-diacyl-sn-glycero-3-phosphate + ADP + H(+)</text>
        <dbReference type="Rhea" id="RHEA:10272"/>
        <dbReference type="ChEBI" id="CHEBI:15378"/>
        <dbReference type="ChEBI" id="CHEBI:17815"/>
        <dbReference type="ChEBI" id="CHEBI:30616"/>
        <dbReference type="ChEBI" id="CHEBI:58608"/>
        <dbReference type="ChEBI" id="CHEBI:456216"/>
        <dbReference type="EC" id="2.7.1.107"/>
    </reaction>
</comment>
<dbReference type="EC" id="2.7.1.107" evidence="6"/>
<feature type="domain" description="DAGKc" evidence="7">
    <location>
        <begin position="36"/>
        <end position="189"/>
    </location>
</feature>
<dbReference type="InterPro" id="IPR017438">
    <property type="entry name" value="ATP-NAD_kinase_N"/>
</dbReference>
<dbReference type="FunFam" id="3.40.50.10330:FF:000016">
    <property type="entry name" value="Diacylglycerol kinase"/>
    <property type="match status" value="1"/>
</dbReference>
<organism evidence="8 9">
    <name type="scientific">Ceratopteris richardii</name>
    <name type="common">Triangle waterfern</name>
    <dbReference type="NCBI Taxonomy" id="49495"/>
    <lineage>
        <taxon>Eukaryota</taxon>
        <taxon>Viridiplantae</taxon>
        <taxon>Streptophyta</taxon>
        <taxon>Embryophyta</taxon>
        <taxon>Tracheophyta</taxon>
        <taxon>Polypodiopsida</taxon>
        <taxon>Polypodiidae</taxon>
        <taxon>Polypodiales</taxon>
        <taxon>Pteridineae</taxon>
        <taxon>Pteridaceae</taxon>
        <taxon>Parkerioideae</taxon>
        <taxon>Ceratopteris</taxon>
    </lineage>
</organism>
<dbReference type="OMA" id="CRSNHDD"/>
<evidence type="ECO:0000259" key="7">
    <source>
        <dbReference type="PROSITE" id="PS50146"/>
    </source>
</evidence>
<dbReference type="Proteomes" id="UP000825935">
    <property type="component" value="Chromosome 32"/>
</dbReference>
<dbReference type="InterPro" id="IPR000756">
    <property type="entry name" value="Diacylglycerol_kin_accessory"/>
</dbReference>
<gene>
    <name evidence="8" type="ORF">KP509_32G003300</name>
</gene>
<dbReference type="InterPro" id="IPR037607">
    <property type="entry name" value="DGK"/>
</dbReference>
<evidence type="ECO:0000256" key="5">
    <source>
        <dbReference type="ARBA" id="ARBA00022840"/>
    </source>
</evidence>
<proteinExistence type="inferred from homology"/>
<protein>
    <recommendedName>
        <fullName evidence="6">Diacylglycerol kinase</fullName>
        <shortName evidence="6">DAG kinase</shortName>
        <ecNumber evidence="6">2.7.1.107</ecNumber>
    </recommendedName>
</protein>
<dbReference type="GO" id="GO:0007200">
    <property type="term" value="P:phospholipase C-activating G protein-coupled receptor signaling pathway"/>
    <property type="evidence" value="ECO:0007669"/>
    <property type="project" value="InterPro"/>
</dbReference>
<dbReference type="SUPFAM" id="SSF111331">
    <property type="entry name" value="NAD kinase/diacylglycerol kinase-like"/>
    <property type="match status" value="1"/>
</dbReference>
<keyword evidence="2 6" id="KW-0808">Transferase</keyword>
<dbReference type="Pfam" id="PF00609">
    <property type="entry name" value="DAGK_acc"/>
    <property type="match status" value="1"/>
</dbReference>
<evidence type="ECO:0000256" key="2">
    <source>
        <dbReference type="ARBA" id="ARBA00022679"/>
    </source>
</evidence>
<dbReference type="PANTHER" id="PTHR11255">
    <property type="entry name" value="DIACYLGLYCEROL KINASE"/>
    <property type="match status" value="1"/>
</dbReference>
<dbReference type="GO" id="GO:0005524">
    <property type="term" value="F:ATP binding"/>
    <property type="evidence" value="ECO:0007669"/>
    <property type="project" value="UniProtKB-KW"/>
</dbReference>
<dbReference type="EMBL" id="CM035437">
    <property type="protein sequence ID" value="KAH7286357.1"/>
    <property type="molecule type" value="Genomic_DNA"/>
</dbReference>
<dbReference type="Gene3D" id="3.40.50.10330">
    <property type="entry name" value="Probable inorganic polyphosphate/atp-NAD kinase, domain 1"/>
    <property type="match status" value="1"/>
</dbReference>
<evidence type="ECO:0000256" key="3">
    <source>
        <dbReference type="ARBA" id="ARBA00022741"/>
    </source>
</evidence>
<keyword evidence="4 6" id="KW-0418">Kinase</keyword>
<dbReference type="SMART" id="SM00046">
    <property type="entry name" value="DAGKc"/>
    <property type="match status" value="1"/>
</dbReference>
<dbReference type="Gene3D" id="2.60.200.40">
    <property type="match status" value="1"/>
</dbReference>
<evidence type="ECO:0000256" key="4">
    <source>
        <dbReference type="ARBA" id="ARBA00022777"/>
    </source>
</evidence>
<sequence length="451" mass="50430">MMVTEKYPEFLQEMKIPDYIMKGGPIDSIMANDVGVPCCPVLTFVNSKSGGQLGAKLLDSYQTILSPSQVFDLSKVNPEQVLQVFYKKLEKLKSRGDKIAESIQNSLRIIVAGGDGTAGWLLWVIGELKLSCPPAIAMVPLGTGNNLPFLFGWGKKNPHTDLESSKNFLYEVYKAKPMNIDSWHVSLKMANPSKSLEPVILPHSLHSSKKVAEPDTLQEVDTQVYRGGFWNYLSIGMDAQVSFEFHQIRQKHPQNFKNQLRNQVRYATIGITQGWFLTNIIHPYSRNIQQLGDIYVQRCNVPLWEKLKISKSIRSIVMLNLPSFSGGLNPWGTPSSRKSAERQLTPAYVNDGLIEIVGFRDGWHGLALLTPKGHGTRLAQAHKVRIQLRKGGASHIYMRMDGEPWMQPLPEDDHSVTTFEITNAGQAAVLKTSRCNCRSVPPSDDTESVDL</sequence>
<dbReference type="AlphaFoldDB" id="A0A8T2QQX1"/>
<reference evidence="8" key="1">
    <citation type="submission" date="2021-08" db="EMBL/GenBank/DDBJ databases">
        <title>WGS assembly of Ceratopteris richardii.</title>
        <authorList>
            <person name="Marchant D.B."/>
            <person name="Chen G."/>
            <person name="Jenkins J."/>
            <person name="Shu S."/>
            <person name="Leebens-Mack J."/>
            <person name="Grimwood J."/>
            <person name="Schmutz J."/>
            <person name="Soltis P."/>
            <person name="Soltis D."/>
            <person name="Chen Z.-H."/>
        </authorList>
    </citation>
    <scope>NUCLEOTIDE SEQUENCE</scope>
    <source>
        <strain evidence="8">Whitten #5841</strain>
        <tissue evidence="8">Leaf</tissue>
    </source>
</reference>
<dbReference type="InterPro" id="IPR001206">
    <property type="entry name" value="Diacylglycerol_kinase_cat_dom"/>
</dbReference>
<accession>A0A8T2QQX1</accession>
<keyword evidence="9" id="KW-1185">Reference proteome</keyword>
<evidence type="ECO:0000256" key="6">
    <source>
        <dbReference type="RuleBase" id="RU361128"/>
    </source>
</evidence>
<dbReference type="InterPro" id="IPR016064">
    <property type="entry name" value="NAD/diacylglycerol_kinase_sf"/>
</dbReference>
<evidence type="ECO:0000313" key="9">
    <source>
        <dbReference type="Proteomes" id="UP000825935"/>
    </source>
</evidence>